<name>A0ABW1H836_9ACTN</name>
<sequence>MGEIEIRPITRAEAVDYLRVLPFANGLPNWEPAPAVWHGGPEAWPRPRRPADERQLLSWVDEVMADNYHPQAAFVDGELVGGSAMLSLAITAPGLRPVPLGGVTATGVLPTHRRRGLLRGMMQAMFDEAHARGEPLGALSASEGGIYGRFGFSPATMRVRWELDRGEAAFLDSEPPPGSLRLVDAATARLAWPEIHAQIRQRRVGELTPQPDQWAGLTDDAATADGPMRYLVHHDPQGRLDGVANFRLPWSRVPEHAGTLIVEGLQAVSSDAYRAMWMLLTDFDLTRKIVAPSRPTDEPLRWLLRNPRAMRITRQSDNLWLRILDLPNALIARAYDSTADLTIAVDADPMCPGNAGVWHLAVTPEGATCTRTDARPDLTLDVQTLGSLYLGGMSAAVLAAAGRIRPHRSDAVGDLARIFHTDPEPFNSFGF</sequence>
<feature type="binding site" evidence="4">
    <location>
        <begin position="142"/>
        <end position="143"/>
    </location>
    <ligand>
        <name>acetyl-CoA</name>
        <dbReference type="ChEBI" id="CHEBI:57288"/>
    </ligand>
</feature>
<evidence type="ECO:0000259" key="5">
    <source>
        <dbReference type="PROSITE" id="PS51186"/>
    </source>
</evidence>
<keyword evidence="3 4" id="KW-0012">Acyltransferase</keyword>
<dbReference type="CDD" id="cd04301">
    <property type="entry name" value="NAT_SF"/>
    <property type="match status" value="1"/>
</dbReference>
<keyword evidence="7" id="KW-1185">Reference proteome</keyword>
<evidence type="ECO:0000256" key="2">
    <source>
        <dbReference type="ARBA" id="ARBA00022679"/>
    </source>
</evidence>
<feature type="active site" description="Proton acceptor; via carboxylate" evidence="4">
    <location>
        <position position="431"/>
    </location>
</feature>
<dbReference type="HAMAP" id="MF_01812">
    <property type="entry name" value="Eis"/>
    <property type="match status" value="1"/>
</dbReference>
<dbReference type="EMBL" id="JBHSQS010000007">
    <property type="protein sequence ID" value="MFC5924597.1"/>
    <property type="molecule type" value="Genomic_DNA"/>
</dbReference>
<dbReference type="PROSITE" id="PS51186">
    <property type="entry name" value="GNAT"/>
    <property type="match status" value="1"/>
</dbReference>
<evidence type="ECO:0000256" key="4">
    <source>
        <dbReference type="HAMAP-Rule" id="MF_01812"/>
    </source>
</evidence>
<comment type="similarity">
    <text evidence="1 4">Belongs to the acetyltransferase Eis family.</text>
</comment>
<dbReference type="InterPro" id="IPR051554">
    <property type="entry name" value="Acetyltransferase_Eis"/>
</dbReference>
<dbReference type="InterPro" id="IPR000182">
    <property type="entry name" value="GNAT_dom"/>
</dbReference>
<comment type="caution">
    <text evidence="4">Lacks conserved residue(s) required for the propagation of feature annotation.</text>
</comment>
<comment type="caution">
    <text evidence="6">The sequence shown here is derived from an EMBL/GenBank/DDBJ whole genome shotgun (WGS) entry which is preliminary data.</text>
</comment>
<dbReference type="Proteomes" id="UP001596226">
    <property type="component" value="Unassembled WGS sequence"/>
</dbReference>
<dbReference type="SUPFAM" id="SSF55729">
    <property type="entry name" value="Acyl-CoA N-acyltransferases (Nat)"/>
    <property type="match status" value="1"/>
</dbReference>
<dbReference type="Pfam" id="PF17668">
    <property type="entry name" value="Acetyltransf_17"/>
    <property type="match status" value="1"/>
</dbReference>
<evidence type="ECO:0000313" key="6">
    <source>
        <dbReference type="EMBL" id="MFC5924597.1"/>
    </source>
</evidence>
<dbReference type="GO" id="GO:0016746">
    <property type="term" value="F:acyltransferase activity"/>
    <property type="evidence" value="ECO:0007669"/>
    <property type="project" value="UniProtKB-KW"/>
</dbReference>
<dbReference type="InterPro" id="IPR022902">
    <property type="entry name" value="NAcTrfase_Eis"/>
</dbReference>
<evidence type="ECO:0000313" key="7">
    <source>
        <dbReference type="Proteomes" id="UP001596226"/>
    </source>
</evidence>
<dbReference type="PANTHER" id="PTHR37817:SF1">
    <property type="entry name" value="N-ACETYLTRANSFERASE EIS"/>
    <property type="match status" value="1"/>
</dbReference>
<accession>A0ABW1H836</accession>
<dbReference type="InterPro" id="IPR036527">
    <property type="entry name" value="SCP2_sterol-bd_dom_sf"/>
</dbReference>
<dbReference type="InterPro" id="IPR016181">
    <property type="entry name" value="Acyl_CoA_acyltransferase"/>
</dbReference>
<dbReference type="InterPro" id="IPR041380">
    <property type="entry name" value="Acetyltransf_17"/>
</dbReference>
<comment type="subunit">
    <text evidence="4">Homohexamer; trimer of dimers.</text>
</comment>
<feature type="binding site" evidence="4">
    <location>
        <begin position="114"/>
        <end position="119"/>
    </location>
    <ligand>
        <name>acetyl-CoA</name>
        <dbReference type="ChEBI" id="CHEBI:57288"/>
    </ligand>
</feature>
<organism evidence="6 7">
    <name type="scientific">Micromonospora vulcania</name>
    <dbReference type="NCBI Taxonomy" id="1441873"/>
    <lineage>
        <taxon>Bacteria</taxon>
        <taxon>Bacillati</taxon>
        <taxon>Actinomycetota</taxon>
        <taxon>Actinomycetes</taxon>
        <taxon>Micromonosporales</taxon>
        <taxon>Micromonosporaceae</taxon>
        <taxon>Micromonospora</taxon>
    </lineage>
</organism>
<dbReference type="NCBIfam" id="NF002367">
    <property type="entry name" value="PRK01346.1-4"/>
    <property type="match status" value="1"/>
</dbReference>
<dbReference type="RefSeq" id="WP_377511528.1">
    <property type="nucleotide sequence ID" value="NZ_JBHSQS010000007.1"/>
</dbReference>
<dbReference type="Gene3D" id="3.40.630.30">
    <property type="match status" value="2"/>
</dbReference>
<dbReference type="EC" id="2.3.1.-" evidence="6"/>
<evidence type="ECO:0000256" key="3">
    <source>
        <dbReference type="ARBA" id="ARBA00023315"/>
    </source>
</evidence>
<evidence type="ECO:0000256" key="1">
    <source>
        <dbReference type="ARBA" id="ARBA00009213"/>
    </source>
</evidence>
<feature type="domain" description="N-acetyltransferase" evidence="5">
    <location>
        <begin position="4"/>
        <end position="177"/>
    </location>
</feature>
<feature type="active site" description="Proton donor" evidence="4">
    <location>
        <position position="147"/>
    </location>
</feature>
<dbReference type="InterPro" id="IPR025559">
    <property type="entry name" value="Eis_dom"/>
</dbReference>
<dbReference type="Pfam" id="PF13527">
    <property type="entry name" value="Acetyltransf_9"/>
    <property type="match status" value="1"/>
</dbReference>
<reference evidence="7" key="1">
    <citation type="journal article" date="2019" name="Int. J. Syst. Evol. Microbiol.">
        <title>The Global Catalogue of Microorganisms (GCM) 10K type strain sequencing project: providing services to taxonomists for standard genome sequencing and annotation.</title>
        <authorList>
            <consortium name="The Broad Institute Genomics Platform"/>
            <consortium name="The Broad Institute Genome Sequencing Center for Infectious Disease"/>
            <person name="Wu L."/>
            <person name="Ma J."/>
        </authorList>
    </citation>
    <scope>NUCLEOTIDE SEQUENCE [LARGE SCALE GENOMIC DNA]</scope>
    <source>
        <strain evidence="7">CGMCC 4.7144</strain>
    </source>
</reference>
<proteinExistence type="inferred from homology"/>
<keyword evidence="2 4" id="KW-0808">Transferase</keyword>
<dbReference type="PANTHER" id="PTHR37817">
    <property type="entry name" value="N-ACETYLTRANSFERASE EIS"/>
    <property type="match status" value="1"/>
</dbReference>
<dbReference type="Gene3D" id="3.30.1050.10">
    <property type="entry name" value="SCP2 sterol-binding domain"/>
    <property type="match status" value="1"/>
</dbReference>
<gene>
    <name evidence="6" type="ORF">ACFQGL_14705</name>
</gene>
<dbReference type="Pfam" id="PF13530">
    <property type="entry name" value="SCP2_2"/>
    <property type="match status" value="1"/>
</dbReference>
<protein>
    <submittedName>
        <fullName evidence="6">GNAT family N-acetyltransferase</fullName>
        <ecNumber evidence="6">2.3.1.-</ecNumber>
    </submittedName>
</protein>
<dbReference type="SUPFAM" id="SSF55718">
    <property type="entry name" value="SCP-like"/>
    <property type="match status" value="1"/>
</dbReference>